<gene>
    <name evidence="1" type="ORF">H2204_005284</name>
</gene>
<name>A0AA38Y742_9EURO</name>
<accession>A0AA38Y742</accession>
<evidence type="ECO:0000313" key="2">
    <source>
        <dbReference type="Proteomes" id="UP001172681"/>
    </source>
</evidence>
<evidence type="ECO:0000313" key="1">
    <source>
        <dbReference type="EMBL" id="KAJ9636451.1"/>
    </source>
</evidence>
<protein>
    <recommendedName>
        <fullName evidence="3">SnoaL-like domain-containing protein</fullName>
    </recommendedName>
</protein>
<dbReference type="Proteomes" id="UP001172681">
    <property type="component" value="Unassembled WGS sequence"/>
</dbReference>
<proteinExistence type="predicted"/>
<organism evidence="1 2">
    <name type="scientific">Knufia peltigerae</name>
    <dbReference type="NCBI Taxonomy" id="1002370"/>
    <lineage>
        <taxon>Eukaryota</taxon>
        <taxon>Fungi</taxon>
        <taxon>Dikarya</taxon>
        <taxon>Ascomycota</taxon>
        <taxon>Pezizomycotina</taxon>
        <taxon>Eurotiomycetes</taxon>
        <taxon>Chaetothyriomycetidae</taxon>
        <taxon>Chaetothyriales</taxon>
        <taxon>Trichomeriaceae</taxon>
        <taxon>Knufia</taxon>
    </lineage>
</organism>
<comment type="caution">
    <text evidence="1">The sequence shown here is derived from an EMBL/GenBank/DDBJ whole genome shotgun (WGS) entry which is preliminary data.</text>
</comment>
<dbReference type="AlphaFoldDB" id="A0AA38Y742"/>
<keyword evidence="2" id="KW-1185">Reference proteome</keyword>
<dbReference type="EMBL" id="JAPDRN010000029">
    <property type="protein sequence ID" value="KAJ9636451.1"/>
    <property type="molecule type" value="Genomic_DNA"/>
</dbReference>
<sequence>MGYNTELTEWPSTSVPQPAKLLVDKLFAVLDSKAPEAGDTLADEVFTKDGCLDSHHRFEGADAIRRSRINAWMTLTSRRHEVLKVYTDSYEGDDLLLIGQLTAGFASGELKRGEFIARIRLSQSLSAMPRIKSYKVWMDASAMKTVDETNYASFSGTAPESGVMLRMLPTLTEMNKDLNLENTTAP</sequence>
<reference evidence="1" key="1">
    <citation type="submission" date="2022-10" db="EMBL/GenBank/DDBJ databases">
        <title>Culturing micro-colonial fungi from biological soil crusts in the Mojave desert and describing Neophaeococcomyces mojavensis, and introducing the new genera and species Taxawa tesnikishii.</title>
        <authorList>
            <person name="Kurbessoian T."/>
            <person name="Stajich J.E."/>
        </authorList>
    </citation>
    <scope>NUCLEOTIDE SEQUENCE</scope>
    <source>
        <strain evidence="1">TK_35</strain>
    </source>
</reference>
<evidence type="ECO:0008006" key="3">
    <source>
        <dbReference type="Google" id="ProtNLM"/>
    </source>
</evidence>